<evidence type="ECO:0000313" key="2">
    <source>
        <dbReference type="EMBL" id="KFH42233.1"/>
    </source>
</evidence>
<comment type="caution">
    <text evidence="2">The sequence shown here is derived from an EMBL/GenBank/DDBJ whole genome shotgun (WGS) entry which is preliminary data.</text>
</comment>
<dbReference type="EMBL" id="JPKY01000100">
    <property type="protein sequence ID" value="KFH42233.1"/>
    <property type="molecule type" value="Genomic_DNA"/>
</dbReference>
<feature type="domain" description="F-box" evidence="1">
    <location>
        <begin position="8"/>
        <end position="56"/>
    </location>
</feature>
<proteinExistence type="predicted"/>
<keyword evidence="3" id="KW-1185">Reference proteome</keyword>
<reference evidence="3" key="1">
    <citation type="journal article" date="2014" name="Genome Announc.">
        <title>Genome sequence and annotation of Acremonium chrysogenum, producer of the beta-lactam antibiotic cephalosporin C.</title>
        <authorList>
            <person name="Terfehr D."/>
            <person name="Dahlmann T.A."/>
            <person name="Specht T."/>
            <person name="Zadra I."/>
            <person name="Kuernsteiner H."/>
            <person name="Kueck U."/>
        </authorList>
    </citation>
    <scope>NUCLEOTIDE SEQUENCE [LARGE SCALE GENOMIC DNA]</scope>
    <source>
        <strain evidence="3">ATCC 11550 / CBS 779.69 / DSM 880 / IAM 14645 / JCM 23072 / IMI 49137</strain>
    </source>
</reference>
<organism evidence="2 3">
    <name type="scientific">Hapsidospora chrysogenum (strain ATCC 11550 / CBS 779.69 / DSM 880 / IAM 14645 / JCM 23072 / IMI 49137)</name>
    <name type="common">Acremonium chrysogenum</name>
    <dbReference type="NCBI Taxonomy" id="857340"/>
    <lineage>
        <taxon>Eukaryota</taxon>
        <taxon>Fungi</taxon>
        <taxon>Dikarya</taxon>
        <taxon>Ascomycota</taxon>
        <taxon>Pezizomycotina</taxon>
        <taxon>Sordariomycetes</taxon>
        <taxon>Hypocreomycetidae</taxon>
        <taxon>Hypocreales</taxon>
        <taxon>Bionectriaceae</taxon>
        <taxon>Hapsidospora</taxon>
    </lineage>
</organism>
<accession>A0A086SYQ1</accession>
<dbReference type="OrthoDB" id="1638493at2759"/>
<evidence type="ECO:0000313" key="3">
    <source>
        <dbReference type="Proteomes" id="UP000029964"/>
    </source>
</evidence>
<dbReference type="InterPro" id="IPR036047">
    <property type="entry name" value="F-box-like_dom_sf"/>
</dbReference>
<dbReference type="SUPFAM" id="SSF81383">
    <property type="entry name" value="F-box domain"/>
    <property type="match status" value="1"/>
</dbReference>
<dbReference type="STRING" id="857340.A0A086SYQ1"/>
<sequence length="432" mass="49894">MDRSIRRITGLPGLPMEILLDIYRYLDISSLYDLSLVSRFFYELLSHKKASILLPVLVREFSPLDELLQVYTASADDLSSTHGGTYSPRRVLFKRFIGDSGLLLACGSPGSGQPQAGFTEVRTGHRPGVATVSDGRIVVLTEKDLGPILKHCQLVRKWEELFPSMRWFYEPESCRSLRPHEKERFRRAFYRWWLYGIYFHGDLPRPRLGLPEPLVDDIRTSQMRRHSTSELLELMDLVEAMKDVILHYICPRLDPNQQNQFSDQPALIDSVDRAQSLTDSWNDQSRWGRIVKTYAKLGPKDLMYYFENIYSYPRKRLISEIRLQHPTFTFDQESIQVAVRCVLDERQWLEKVPSLASDSAGGIIDFDDERDEERMLYGGDASPDGSLPEGVKFVRSFSQYSPRGDDGSNLEDYYRHVSFERSPAIPSYPVWA</sequence>
<evidence type="ECO:0000259" key="1">
    <source>
        <dbReference type="PROSITE" id="PS50181"/>
    </source>
</evidence>
<dbReference type="InterPro" id="IPR001810">
    <property type="entry name" value="F-box_dom"/>
</dbReference>
<gene>
    <name evidence="2" type="ORF">ACRE_070440</name>
</gene>
<dbReference type="Proteomes" id="UP000029964">
    <property type="component" value="Unassembled WGS sequence"/>
</dbReference>
<dbReference type="AlphaFoldDB" id="A0A086SYQ1"/>
<protein>
    <recommendedName>
        <fullName evidence="1">F-box domain-containing protein</fullName>
    </recommendedName>
</protein>
<dbReference type="PROSITE" id="PS50181">
    <property type="entry name" value="FBOX"/>
    <property type="match status" value="1"/>
</dbReference>
<dbReference type="HOGENOM" id="CLU_046874_0_0_1"/>
<dbReference type="Pfam" id="PF12937">
    <property type="entry name" value="F-box-like"/>
    <property type="match status" value="1"/>
</dbReference>
<name>A0A086SYQ1_HAPC1</name>